<organism evidence="2 3">
    <name type="scientific">Idiomarina aquatica</name>
    <dbReference type="NCBI Taxonomy" id="1327752"/>
    <lineage>
        <taxon>Bacteria</taxon>
        <taxon>Pseudomonadati</taxon>
        <taxon>Pseudomonadota</taxon>
        <taxon>Gammaproteobacteria</taxon>
        <taxon>Alteromonadales</taxon>
        <taxon>Idiomarinaceae</taxon>
        <taxon>Idiomarina</taxon>
    </lineage>
</organism>
<keyword evidence="1" id="KW-1133">Transmembrane helix</keyword>
<keyword evidence="1" id="KW-0472">Membrane</keyword>
<dbReference type="OrthoDB" id="6105601at2"/>
<comment type="caution">
    <text evidence="2">The sequence shown here is derived from an EMBL/GenBank/DDBJ whole genome shotgun (WGS) entry which is preliminary data.</text>
</comment>
<gene>
    <name evidence="2" type="ORF">DEU29_12715</name>
</gene>
<feature type="transmembrane region" description="Helical" evidence="1">
    <location>
        <begin position="42"/>
        <end position="63"/>
    </location>
</feature>
<dbReference type="EMBL" id="SNXI01000027">
    <property type="protein sequence ID" value="TDP27603.1"/>
    <property type="molecule type" value="Genomic_DNA"/>
</dbReference>
<name>A0A4R6P186_9GAMM</name>
<dbReference type="Proteomes" id="UP000295531">
    <property type="component" value="Unassembled WGS sequence"/>
</dbReference>
<evidence type="ECO:0000256" key="1">
    <source>
        <dbReference type="SAM" id="Phobius"/>
    </source>
</evidence>
<feature type="transmembrane region" description="Helical" evidence="1">
    <location>
        <begin position="7"/>
        <end position="27"/>
    </location>
</feature>
<accession>A0A4R6P186</accession>
<keyword evidence="3" id="KW-1185">Reference proteome</keyword>
<sequence length="139" mass="14725">MKIKSIVKAMVGIGLVAHLTACGTLLYPERKGQTDGRIDPGVAAMNGVGLLLFIIPGLVAFAVDFHNGTIYLPGTASTDANSEDELVAIKHDGPLTYEEAQRLIAEHTGSDVDLSKAEQQALRAMNEKAIAVQLQQAAK</sequence>
<dbReference type="RefSeq" id="WP_133540754.1">
    <property type="nucleotide sequence ID" value="NZ_SNXI01000027.1"/>
</dbReference>
<evidence type="ECO:0000313" key="3">
    <source>
        <dbReference type="Proteomes" id="UP000295531"/>
    </source>
</evidence>
<evidence type="ECO:0000313" key="2">
    <source>
        <dbReference type="EMBL" id="TDP27603.1"/>
    </source>
</evidence>
<dbReference type="AlphaFoldDB" id="A0A4R6P186"/>
<protein>
    <submittedName>
        <fullName evidence="2">Uncharacterized protein</fullName>
    </submittedName>
</protein>
<proteinExistence type="predicted"/>
<keyword evidence="1" id="KW-0812">Transmembrane</keyword>
<reference evidence="2 3" key="1">
    <citation type="submission" date="2019-03" db="EMBL/GenBank/DDBJ databases">
        <title>Freshwater and sediment microbial communities from various areas in North America, analyzing microbe dynamics in response to fracking.</title>
        <authorList>
            <person name="Lamendella R."/>
        </authorList>
    </citation>
    <scope>NUCLEOTIDE SEQUENCE [LARGE SCALE GENOMIC DNA]</scope>
    <source>
        <strain evidence="2 3">18_TX</strain>
    </source>
</reference>